<keyword evidence="1" id="KW-0732">Signal</keyword>
<dbReference type="EMBL" id="NBAG03000230">
    <property type="protein sequence ID" value="PNI70341.1"/>
    <property type="molecule type" value="Genomic_DNA"/>
</dbReference>
<name>A0A2J8NEZ4_PANTR</name>
<sequence>MQGPWVLLLLGLRLQLSLGVIPGNEAPQAVPHTGHPLSQADLISTLPLAS</sequence>
<reference evidence="2 3" key="1">
    <citation type="submission" date="2017-12" db="EMBL/GenBank/DDBJ databases">
        <title>High-resolution comparative analysis of great ape genomes.</title>
        <authorList>
            <person name="Pollen A."/>
            <person name="Hastie A."/>
            <person name="Hormozdiari F."/>
            <person name="Dougherty M."/>
            <person name="Liu R."/>
            <person name="Chaisson M."/>
            <person name="Hoppe E."/>
            <person name="Hill C."/>
            <person name="Pang A."/>
            <person name="Hillier L."/>
            <person name="Baker C."/>
            <person name="Armstrong J."/>
            <person name="Shendure J."/>
            <person name="Paten B."/>
            <person name="Wilson R."/>
            <person name="Chao H."/>
            <person name="Schneider V."/>
            <person name="Ventura M."/>
            <person name="Kronenberg Z."/>
            <person name="Murali S."/>
            <person name="Gordon D."/>
            <person name="Cantsilieris S."/>
            <person name="Munson K."/>
            <person name="Nelson B."/>
            <person name="Raja A."/>
            <person name="Underwood J."/>
            <person name="Diekhans M."/>
            <person name="Fiddes I."/>
            <person name="Haussler D."/>
            <person name="Eichler E."/>
        </authorList>
    </citation>
    <scope>NUCLEOTIDE SEQUENCE [LARGE SCALE GENOMIC DNA]</scope>
    <source>
        <strain evidence="2">Yerkes chimp pedigree #C0471</strain>
    </source>
</reference>
<accession>A0A2J8NEZ4</accession>
<evidence type="ECO:0000256" key="1">
    <source>
        <dbReference type="SAM" id="SignalP"/>
    </source>
</evidence>
<feature type="chain" id="PRO_5014473984" evidence="1">
    <location>
        <begin position="20"/>
        <end position="50"/>
    </location>
</feature>
<evidence type="ECO:0000313" key="3">
    <source>
        <dbReference type="Proteomes" id="UP000236370"/>
    </source>
</evidence>
<proteinExistence type="predicted"/>
<dbReference type="AlphaFoldDB" id="A0A2J8NEZ4"/>
<comment type="caution">
    <text evidence="2">The sequence shown here is derived from an EMBL/GenBank/DDBJ whole genome shotgun (WGS) entry which is preliminary data.</text>
</comment>
<evidence type="ECO:0000313" key="2">
    <source>
        <dbReference type="EMBL" id="PNI70341.1"/>
    </source>
</evidence>
<feature type="signal peptide" evidence="1">
    <location>
        <begin position="1"/>
        <end position="19"/>
    </location>
</feature>
<dbReference type="Proteomes" id="UP000236370">
    <property type="component" value="Unassembled WGS sequence"/>
</dbReference>
<gene>
    <name evidence="2" type="ORF">CK820_G0010831</name>
</gene>
<organism evidence="2 3">
    <name type="scientific">Pan troglodytes</name>
    <name type="common">Chimpanzee</name>
    <dbReference type="NCBI Taxonomy" id="9598"/>
    <lineage>
        <taxon>Eukaryota</taxon>
        <taxon>Metazoa</taxon>
        <taxon>Chordata</taxon>
        <taxon>Craniata</taxon>
        <taxon>Vertebrata</taxon>
        <taxon>Euteleostomi</taxon>
        <taxon>Mammalia</taxon>
        <taxon>Eutheria</taxon>
        <taxon>Euarchontoglires</taxon>
        <taxon>Primates</taxon>
        <taxon>Haplorrhini</taxon>
        <taxon>Catarrhini</taxon>
        <taxon>Hominidae</taxon>
        <taxon>Pan</taxon>
    </lineage>
</organism>
<protein>
    <submittedName>
        <fullName evidence="2">ALPI isoform 2</fullName>
    </submittedName>
</protein>